<dbReference type="EMBL" id="BAABME010009071">
    <property type="protein sequence ID" value="GAA0174426.1"/>
    <property type="molecule type" value="Genomic_DNA"/>
</dbReference>
<comment type="caution">
    <text evidence="3">The sequence shown here is derived from an EMBL/GenBank/DDBJ whole genome shotgun (WGS) entry which is preliminary data.</text>
</comment>
<dbReference type="FunFam" id="3.30.70.270:FF:000026">
    <property type="entry name" value="Transposon Ty3-G Gag-Pol polyprotein"/>
    <property type="match status" value="1"/>
</dbReference>
<dbReference type="AlphaFoldDB" id="A0AAV3RH26"/>
<evidence type="ECO:0000256" key="1">
    <source>
        <dbReference type="ARBA" id="ARBA00023268"/>
    </source>
</evidence>
<feature type="domain" description="Reverse transcriptase/retrotransposon-derived protein RNase H-like" evidence="2">
    <location>
        <begin position="74"/>
        <end position="142"/>
    </location>
</feature>
<name>A0AAV3RH26_LITER</name>
<organism evidence="3 4">
    <name type="scientific">Lithospermum erythrorhizon</name>
    <name type="common">Purple gromwell</name>
    <name type="synonym">Lithospermum officinale var. erythrorhizon</name>
    <dbReference type="NCBI Taxonomy" id="34254"/>
    <lineage>
        <taxon>Eukaryota</taxon>
        <taxon>Viridiplantae</taxon>
        <taxon>Streptophyta</taxon>
        <taxon>Embryophyta</taxon>
        <taxon>Tracheophyta</taxon>
        <taxon>Spermatophyta</taxon>
        <taxon>Magnoliopsida</taxon>
        <taxon>eudicotyledons</taxon>
        <taxon>Gunneridae</taxon>
        <taxon>Pentapetalae</taxon>
        <taxon>asterids</taxon>
        <taxon>lamiids</taxon>
        <taxon>Boraginales</taxon>
        <taxon>Boraginaceae</taxon>
        <taxon>Boraginoideae</taxon>
        <taxon>Lithospermeae</taxon>
        <taxon>Lithospermum</taxon>
    </lineage>
</organism>
<keyword evidence="4" id="KW-1185">Reference proteome</keyword>
<dbReference type="PANTHER" id="PTHR37984:SF5">
    <property type="entry name" value="PROTEIN NYNRIN-LIKE"/>
    <property type="match status" value="1"/>
</dbReference>
<dbReference type="SUPFAM" id="SSF56672">
    <property type="entry name" value="DNA/RNA polymerases"/>
    <property type="match status" value="1"/>
</dbReference>
<dbReference type="PANTHER" id="PTHR37984">
    <property type="entry name" value="PROTEIN CBG26694"/>
    <property type="match status" value="1"/>
</dbReference>
<accession>A0AAV3RH26</accession>
<dbReference type="InterPro" id="IPR043128">
    <property type="entry name" value="Rev_trsase/Diguanyl_cyclase"/>
</dbReference>
<dbReference type="GO" id="GO:0003824">
    <property type="term" value="F:catalytic activity"/>
    <property type="evidence" value="ECO:0007669"/>
    <property type="project" value="UniProtKB-KW"/>
</dbReference>
<reference evidence="3 4" key="1">
    <citation type="submission" date="2024-01" db="EMBL/GenBank/DDBJ databases">
        <title>The complete chloroplast genome sequence of Lithospermum erythrorhizon: insights into the phylogenetic relationship among Boraginaceae species and the maternal lineages of purple gromwells.</title>
        <authorList>
            <person name="Okada T."/>
            <person name="Watanabe K."/>
        </authorList>
    </citation>
    <scope>NUCLEOTIDE SEQUENCE [LARGE SCALE GENOMIC DNA]</scope>
</reference>
<evidence type="ECO:0000313" key="4">
    <source>
        <dbReference type="Proteomes" id="UP001454036"/>
    </source>
</evidence>
<dbReference type="InterPro" id="IPR050951">
    <property type="entry name" value="Retrovirus_Pol_polyprotein"/>
</dbReference>
<dbReference type="InterPro" id="IPR043502">
    <property type="entry name" value="DNA/RNA_pol_sf"/>
</dbReference>
<gene>
    <name evidence="3" type="ORF">LIER_27818</name>
</gene>
<dbReference type="InterPro" id="IPR041577">
    <property type="entry name" value="RT_RNaseH_2"/>
</dbReference>
<evidence type="ECO:0000259" key="2">
    <source>
        <dbReference type="Pfam" id="PF17919"/>
    </source>
</evidence>
<dbReference type="Gene3D" id="3.30.70.270">
    <property type="match status" value="1"/>
</dbReference>
<sequence>MTDSVLFLEYVVSKDGLSVDESKVEVVRDWKTPTTLTEVRSFHGLVSYYRHFIHNFSTIMSPITNYMKGTKFTWTPEASTTFEEIKVRVTTAPVLVLPYFFQPFELHCDASGVGIGAVLSQEGHPVAYFSEKLSVSKHNYST</sequence>
<proteinExistence type="predicted"/>
<dbReference type="Proteomes" id="UP001454036">
    <property type="component" value="Unassembled WGS sequence"/>
</dbReference>
<dbReference type="Pfam" id="PF17919">
    <property type="entry name" value="RT_RNaseH_2"/>
    <property type="match status" value="1"/>
</dbReference>
<evidence type="ECO:0000313" key="3">
    <source>
        <dbReference type="EMBL" id="GAA0174426.1"/>
    </source>
</evidence>
<keyword evidence="1" id="KW-0511">Multifunctional enzyme</keyword>
<protein>
    <recommendedName>
        <fullName evidence="2">Reverse transcriptase/retrotransposon-derived protein RNase H-like domain-containing protein</fullName>
    </recommendedName>
</protein>